<sequence>MYQYDHILYHPNTICRTCQSPKPARSKHCSICQECIPTLDHHCIWINACVSQSNLIYFDSLLLVNFVSLFYVSVRSGLLIKSLNQNFVTFLKYSSSDKTALISNFKTVRKNLLTLFLLAFCFLLVMTWFVYTQINLIMDGMSSNESDKWFAIHSLIYDHFIYKIDNKYYVITEDSKNDGTFNKFNSINFYDGKTYSFNQSMENYLVESPEQIVNIYDKGSFIDNLKERWCL</sequence>
<proteinExistence type="inferred from homology"/>
<gene>
    <name evidence="14" type="ORF">HGUI_02427</name>
</gene>
<dbReference type="GO" id="GO:0005794">
    <property type="term" value="C:Golgi apparatus"/>
    <property type="evidence" value="ECO:0007669"/>
    <property type="project" value="TreeGrafter"/>
</dbReference>
<dbReference type="PANTHER" id="PTHR22883">
    <property type="entry name" value="ZINC FINGER DHHC DOMAIN CONTAINING PROTEIN"/>
    <property type="match status" value="1"/>
</dbReference>
<feature type="transmembrane region" description="Helical" evidence="12">
    <location>
        <begin position="112"/>
        <end position="131"/>
    </location>
</feature>
<evidence type="ECO:0000256" key="9">
    <source>
        <dbReference type="ARBA" id="ARBA00023315"/>
    </source>
</evidence>
<dbReference type="PANTHER" id="PTHR22883:SF489">
    <property type="entry name" value="PALMITOYLTRANSFERASE SWF1"/>
    <property type="match status" value="1"/>
</dbReference>
<evidence type="ECO:0000256" key="8">
    <source>
        <dbReference type="ARBA" id="ARBA00023288"/>
    </source>
</evidence>
<keyword evidence="8" id="KW-0449">Lipoprotein</keyword>
<reference evidence="15" key="1">
    <citation type="submission" date="2016-11" db="EMBL/GenBank/DDBJ databases">
        <authorList>
            <person name="Guldener U."/>
        </authorList>
    </citation>
    <scope>NUCLEOTIDE SEQUENCE [LARGE SCALE GENOMIC DNA]</scope>
</reference>
<evidence type="ECO:0000256" key="3">
    <source>
        <dbReference type="ARBA" id="ARBA00022692"/>
    </source>
</evidence>
<dbReference type="GO" id="GO:0005789">
    <property type="term" value="C:endoplasmic reticulum membrane"/>
    <property type="evidence" value="ECO:0007669"/>
    <property type="project" value="UniProtKB-SubCell"/>
</dbReference>
<dbReference type="OrthoDB" id="9909019at2759"/>
<evidence type="ECO:0000259" key="13">
    <source>
        <dbReference type="Pfam" id="PF01529"/>
    </source>
</evidence>
<keyword evidence="9 12" id="KW-0012">Acyltransferase</keyword>
<dbReference type="EMBL" id="FQNF01000043">
    <property type="protein sequence ID" value="SGZ40227.1"/>
    <property type="molecule type" value="Genomic_DNA"/>
</dbReference>
<dbReference type="GO" id="GO:0006612">
    <property type="term" value="P:protein targeting to membrane"/>
    <property type="evidence" value="ECO:0007669"/>
    <property type="project" value="TreeGrafter"/>
</dbReference>
<keyword evidence="2 12" id="KW-0808">Transferase</keyword>
<evidence type="ECO:0000313" key="14">
    <source>
        <dbReference type="EMBL" id="SGZ40227.1"/>
    </source>
</evidence>
<evidence type="ECO:0000256" key="5">
    <source>
        <dbReference type="ARBA" id="ARBA00022989"/>
    </source>
</evidence>
<evidence type="ECO:0000256" key="1">
    <source>
        <dbReference type="ARBA" id="ARBA00004477"/>
    </source>
</evidence>
<dbReference type="InterPro" id="IPR039859">
    <property type="entry name" value="PFA4/ZDH16/20/ERF2-like"/>
</dbReference>
<keyword evidence="15" id="KW-1185">Reference proteome</keyword>
<keyword evidence="6 12" id="KW-0472">Membrane</keyword>
<dbReference type="PROSITE" id="PS50216">
    <property type="entry name" value="DHHC"/>
    <property type="match status" value="1"/>
</dbReference>
<comment type="similarity">
    <text evidence="10">Belongs to the DHHC palmitoyltransferase family. SWF1 subfamily.</text>
</comment>
<dbReference type="Proteomes" id="UP000183365">
    <property type="component" value="Unassembled WGS sequence"/>
</dbReference>
<dbReference type="AlphaFoldDB" id="A0A1L0B5A2"/>
<feature type="domain" description="Palmitoyltransferase DHHC" evidence="13">
    <location>
        <begin position="11"/>
        <end position="148"/>
    </location>
</feature>
<comment type="subcellular location">
    <subcellularLocation>
        <location evidence="1">Endoplasmic reticulum membrane</location>
        <topology evidence="1">Multi-pass membrane protein</topology>
    </subcellularLocation>
</comment>
<dbReference type="VEuPathDB" id="FungiDB:HGUI_02427"/>
<accession>A0A1L0B5A2</accession>
<evidence type="ECO:0000256" key="4">
    <source>
        <dbReference type="ARBA" id="ARBA00022824"/>
    </source>
</evidence>
<comment type="domain">
    <text evidence="12">The DHHC domain is required for palmitoyltransferase activity.</text>
</comment>
<evidence type="ECO:0000256" key="10">
    <source>
        <dbReference type="ARBA" id="ARBA00038463"/>
    </source>
</evidence>
<evidence type="ECO:0000313" key="15">
    <source>
        <dbReference type="Proteomes" id="UP000183365"/>
    </source>
</evidence>
<evidence type="ECO:0000256" key="7">
    <source>
        <dbReference type="ARBA" id="ARBA00023139"/>
    </source>
</evidence>
<evidence type="ECO:0000256" key="6">
    <source>
        <dbReference type="ARBA" id="ARBA00023136"/>
    </source>
</evidence>
<organism evidence="14 15">
    <name type="scientific">Hanseniaspora guilliermondii</name>
    <dbReference type="NCBI Taxonomy" id="56406"/>
    <lineage>
        <taxon>Eukaryota</taxon>
        <taxon>Fungi</taxon>
        <taxon>Dikarya</taxon>
        <taxon>Ascomycota</taxon>
        <taxon>Saccharomycotina</taxon>
        <taxon>Saccharomycetes</taxon>
        <taxon>Saccharomycodales</taxon>
        <taxon>Saccharomycodaceae</taxon>
        <taxon>Hanseniaspora</taxon>
    </lineage>
</organism>
<comment type="catalytic activity">
    <reaction evidence="11 12">
        <text>L-cysteinyl-[protein] + hexadecanoyl-CoA = S-hexadecanoyl-L-cysteinyl-[protein] + CoA</text>
        <dbReference type="Rhea" id="RHEA:36683"/>
        <dbReference type="Rhea" id="RHEA-COMP:10131"/>
        <dbReference type="Rhea" id="RHEA-COMP:11032"/>
        <dbReference type="ChEBI" id="CHEBI:29950"/>
        <dbReference type="ChEBI" id="CHEBI:57287"/>
        <dbReference type="ChEBI" id="CHEBI:57379"/>
        <dbReference type="ChEBI" id="CHEBI:74151"/>
        <dbReference type="EC" id="2.3.1.225"/>
    </reaction>
</comment>
<dbReference type="GO" id="GO:0019706">
    <property type="term" value="F:protein-cysteine S-palmitoyltransferase activity"/>
    <property type="evidence" value="ECO:0007669"/>
    <property type="project" value="UniProtKB-EC"/>
</dbReference>
<feature type="transmembrane region" description="Helical" evidence="12">
    <location>
        <begin position="55"/>
        <end position="74"/>
    </location>
</feature>
<keyword evidence="4" id="KW-0256">Endoplasmic reticulum</keyword>
<evidence type="ECO:0000256" key="11">
    <source>
        <dbReference type="ARBA" id="ARBA00048048"/>
    </source>
</evidence>
<dbReference type="Pfam" id="PF01529">
    <property type="entry name" value="DHHC"/>
    <property type="match status" value="1"/>
</dbReference>
<keyword evidence="5 12" id="KW-1133">Transmembrane helix</keyword>
<protein>
    <recommendedName>
        <fullName evidence="12">Palmitoyltransferase</fullName>
        <ecNumber evidence="12">2.3.1.225</ecNumber>
    </recommendedName>
</protein>
<name>A0A1L0B5A2_9ASCO</name>
<dbReference type="EC" id="2.3.1.225" evidence="12"/>
<evidence type="ECO:0000256" key="2">
    <source>
        <dbReference type="ARBA" id="ARBA00022679"/>
    </source>
</evidence>
<keyword evidence="3 12" id="KW-0812">Transmembrane</keyword>
<dbReference type="InterPro" id="IPR001594">
    <property type="entry name" value="Palmitoyltrfase_DHHC"/>
</dbReference>
<evidence type="ECO:0000256" key="12">
    <source>
        <dbReference type="RuleBase" id="RU079119"/>
    </source>
</evidence>
<keyword evidence="7" id="KW-0564">Palmitate</keyword>